<dbReference type="GO" id="GO:0006364">
    <property type="term" value="P:rRNA processing"/>
    <property type="evidence" value="ECO:0007669"/>
    <property type="project" value="UniProtKB-UniRule"/>
</dbReference>
<comment type="subcellular location">
    <subcellularLocation>
        <location evidence="5">Cytoplasm</location>
    </subcellularLocation>
</comment>
<keyword evidence="2 5" id="KW-0690">Ribosome biogenesis</keyword>
<dbReference type="AlphaFoldDB" id="A0A6I5ZSQ5"/>
<dbReference type="InterPro" id="IPR036976">
    <property type="entry name" value="RimM_N_sf"/>
</dbReference>
<evidence type="ECO:0000256" key="2">
    <source>
        <dbReference type="ARBA" id="ARBA00022517"/>
    </source>
</evidence>
<dbReference type="GO" id="GO:0042274">
    <property type="term" value="P:ribosomal small subunit biogenesis"/>
    <property type="evidence" value="ECO:0007669"/>
    <property type="project" value="UniProtKB-UniRule"/>
</dbReference>
<evidence type="ECO:0000313" key="8">
    <source>
        <dbReference type="EMBL" id="QGP93052.1"/>
    </source>
</evidence>
<dbReference type="PANTHER" id="PTHR33692">
    <property type="entry name" value="RIBOSOME MATURATION FACTOR RIMM"/>
    <property type="match status" value="1"/>
</dbReference>
<proteinExistence type="inferred from homology"/>
<dbReference type="SUPFAM" id="SSF50447">
    <property type="entry name" value="Translation proteins"/>
    <property type="match status" value="1"/>
</dbReference>
<reference evidence="8 9" key="1">
    <citation type="submission" date="2019-11" db="EMBL/GenBank/DDBJ databases">
        <title>Genome sequence of Moorella glycerini DSM11254.</title>
        <authorList>
            <person name="Poehlein A."/>
            <person name="Boeer T."/>
            <person name="Daniel R."/>
        </authorList>
    </citation>
    <scope>NUCLEOTIDE SEQUENCE [LARGE SCALE GENOMIC DNA]</scope>
    <source>
        <strain evidence="8 9">DSM 11254</strain>
    </source>
</reference>
<dbReference type="GO" id="GO:0005840">
    <property type="term" value="C:ribosome"/>
    <property type="evidence" value="ECO:0007669"/>
    <property type="project" value="InterPro"/>
</dbReference>
<evidence type="ECO:0000259" key="7">
    <source>
        <dbReference type="Pfam" id="PF24986"/>
    </source>
</evidence>
<dbReference type="OrthoDB" id="9810331at2"/>
<evidence type="ECO:0000256" key="3">
    <source>
        <dbReference type="ARBA" id="ARBA00022552"/>
    </source>
</evidence>
<evidence type="ECO:0000259" key="6">
    <source>
        <dbReference type="Pfam" id="PF01782"/>
    </source>
</evidence>
<dbReference type="Pfam" id="PF24986">
    <property type="entry name" value="PRC_RimM"/>
    <property type="match status" value="1"/>
</dbReference>
<dbReference type="SUPFAM" id="SSF50346">
    <property type="entry name" value="PRC-barrel domain"/>
    <property type="match status" value="1"/>
</dbReference>
<dbReference type="GO" id="GO:0043022">
    <property type="term" value="F:ribosome binding"/>
    <property type="evidence" value="ECO:0007669"/>
    <property type="project" value="InterPro"/>
</dbReference>
<comment type="function">
    <text evidence="5">An accessory protein needed during the final step in the assembly of 30S ribosomal subunit, possibly for assembly of the head region. Essential for efficient processing of 16S rRNA. May be needed both before and after RbfA during the maturation of 16S rRNA. It has affinity for free ribosomal 30S subunits but not for 70S ribosomes.</text>
</comment>
<name>A0A6I5ZSQ5_9FIRM</name>
<protein>
    <recommendedName>
        <fullName evidence="5">Ribosome maturation factor RimM</fullName>
    </recommendedName>
</protein>
<dbReference type="Proteomes" id="UP000425916">
    <property type="component" value="Chromosome"/>
</dbReference>
<evidence type="ECO:0000256" key="1">
    <source>
        <dbReference type="ARBA" id="ARBA00022490"/>
    </source>
</evidence>
<keyword evidence="1 5" id="KW-0963">Cytoplasm</keyword>
<evidence type="ECO:0000256" key="4">
    <source>
        <dbReference type="ARBA" id="ARBA00023186"/>
    </source>
</evidence>
<keyword evidence="4 5" id="KW-0143">Chaperone</keyword>
<dbReference type="RefSeq" id="WP_156274206.1">
    <property type="nucleotide sequence ID" value="NZ_CP046244.1"/>
</dbReference>
<dbReference type="InterPro" id="IPR009000">
    <property type="entry name" value="Transl_B-barrel_sf"/>
</dbReference>
<dbReference type="InterPro" id="IPR011033">
    <property type="entry name" value="PRC_barrel-like_sf"/>
</dbReference>
<dbReference type="PANTHER" id="PTHR33692:SF1">
    <property type="entry name" value="RIBOSOME MATURATION FACTOR RIMM"/>
    <property type="match status" value="1"/>
</dbReference>
<dbReference type="Gene3D" id="2.40.30.60">
    <property type="entry name" value="RimM"/>
    <property type="match status" value="1"/>
</dbReference>
<keyword evidence="3 5" id="KW-0698">rRNA processing</keyword>
<gene>
    <name evidence="5 8" type="primary">rimM</name>
    <name evidence="8" type="ORF">MGLY_24490</name>
</gene>
<dbReference type="InterPro" id="IPR011961">
    <property type="entry name" value="RimM"/>
</dbReference>
<dbReference type="EMBL" id="CP046244">
    <property type="protein sequence ID" value="QGP93052.1"/>
    <property type="molecule type" value="Genomic_DNA"/>
</dbReference>
<feature type="domain" description="Ribosome maturation factor RimM PRC barrel" evidence="7">
    <location>
        <begin position="101"/>
        <end position="168"/>
    </location>
</feature>
<evidence type="ECO:0000313" key="9">
    <source>
        <dbReference type="Proteomes" id="UP000425916"/>
    </source>
</evidence>
<dbReference type="NCBIfam" id="TIGR02273">
    <property type="entry name" value="16S_RimM"/>
    <property type="match status" value="1"/>
</dbReference>
<dbReference type="GO" id="GO:0005737">
    <property type="term" value="C:cytoplasm"/>
    <property type="evidence" value="ECO:0007669"/>
    <property type="project" value="UniProtKB-SubCell"/>
</dbReference>
<organism evidence="8 9">
    <name type="scientific">Neomoorella glycerini</name>
    <dbReference type="NCBI Taxonomy" id="55779"/>
    <lineage>
        <taxon>Bacteria</taxon>
        <taxon>Bacillati</taxon>
        <taxon>Bacillota</taxon>
        <taxon>Clostridia</taxon>
        <taxon>Neomoorellales</taxon>
        <taxon>Neomoorellaceae</taxon>
        <taxon>Neomoorella</taxon>
    </lineage>
</organism>
<dbReference type="InterPro" id="IPR056792">
    <property type="entry name" value="PRC_RimM"/>
</dbReference>
<feature type="domain" description="RimM N-terminal" evidence="6">
    <location>
        <begin position="8"/>
        <end position="86"/>
    </location>
</feature>
<dbReference type="Pfam" id="PF01782">
    <property type="entry name" value="RimM"/>
    <property type="match status" value="1"/>
</dbReference>
<comment type="similarity">
    <text evidence="5">Belongs to the RimM family.</text>
</comment>
<dbReference type="InterPro" id="IPR002676">
    <property type="entry name" value="RimM_N"/>
</dbReference>
<sequence>MGPERIGVGKIVATHGVRGEVKVEPWTDFPGRFRSGTRLLLQQGEEVRPVTVASARSHGRYLILKLAGIDEVGQAVALRGALLQVEPWEVEPLPAGHYYIFQLVGSRVYTSGGDFLGTLTGVLTTGANDVYVVEGAGKKEILIPALKEVVQKIDLARREISVVLPPGLLD</sequence>
<keyword evidence="9" id="KW-1185">Reference proteome</keyword>
<dbReference type="Gene3D" id="2.30.30.240">
    <property type="entry name" value="PRC-barrel domain"/>
    <property type="match status" value="1"/>
</dbReference>
<evidence type="ECO:0000256" key="5">
    <source>
        <dbReference type="HAMAP-Rule" id="MF_00014"/>
    </source>
</evidence>
<comment type="domain">
    <text evidence="5">The PRC barrel domain binds ribosomal protein uS19.</text>
</comment>
<comment type="subunit">
    <text evidence="5">Binds ribosomal protein uS19.</text>
</comment>
<dbReference type="HAMAP" id="MF_00014">
    <property type="entry name" value="Ribosome_mat_RimM"/>
    <property type="match status" value="1"/>
</dbReference>
<accession>A0A6I5ZSQ5</accession>